<sequence>MGKLRYFLSAAAALATFSTASPVKTSSFHYDPPSKVEWEACDDHVRCANLSVPLDWNKPQGKQISIAMAMIPAANPEKRIGYLMVNPGGPGASSLNLINAGKEFLMSTPLHQYFDILGPGPRGTEGSTPVKCDPEPWNRRYPETPQTEAEFQEMLQVFHDRGESCVNQKDNDILYFVDTISVAKDLEAVRIALGDEKMNYIGFSYGTQLGAQYTELFPHNIRAIVLDGIMDHSRSGPDLWGPESNGYEVTVNQFFDWCAKNNTCALHKVKDLPAKFDSFIDRANNSPIPAPSCLNKTSEVYPCFENATGNEILRAFQTAVCFPYPETGSVGGWVGMSELLQQAMYKNDASAFSAVKYASNTGYDMSYAAIFCQDAPRSNWTSIDFKIKSDVGAVATPHTRGIGEVWYLDALCMNWPTPVRNPPRSLAPSFAGRNMSTPILLVNALYDPETPIQFALNVHRQLGDQNAHLVIRNGSGHTSYDHVGETHRAINKYLVSLDVPETGAMYED</sequence>
<accession>A0A9W9VEJ9</accession>
<reference evidence="6" key="2">
    <citation type="journal article" date="2023" name="IMA Fungus">
        <title>Comparative genomic study of the Penicillium genus elucidates a diverse pangenome and 15 lateral gene transfer events.</title>
        <authorList>
            <person name="Petersen C."/>
            <person name="Sorensen T."/>
            <person name="Nielsen M.R."/>
            <person name="Sondergaard T.E."/>
            <person name="Sorensen J.L."/>
            <person name="Fitzpatrick D.A."/>
            <person name="Frisvad J.C."/>
            <person name="Nielsen K.L."/>
        </authorList>
    </citation>
    <scope>NUCLEOTIDE SEQUENCE</scope>
    <source>
        <strain evidence="6">IBT 29677</strain>
    </source>
</reference>
<dbReference type="PANTHER" id="PTHR43248">
    <property type="entry name" value="2-SUCCINYL-6-HYDROXY-2,4-CYCLOHEXADIENE-1-CARBOXYLATE SYNTHASE"/>
    <property type="match status" value="1"/>
</dbReference>
<feature type="signal peptide" evidence="3">
    <location>
        <begin position="1"/>
        <end position="20"/>
    </location>
</feature>
<evidence type="ECO:0000313" key="7">
    <source>
        <dbReference type="Proteomes" id="UP001147747"/>
    </source>
</evidence>
<evidence type="ECO:0000256" key="1">
    <source>
        <dbReference type="ARBA" id="ARBA00010088"/>
    </source>
</evidence>
<proteinExistence type="inferred from homology"/>
<evidence type="ECO:0000259" key="4">
    <source>
        <dbReference type="Pfam" id="PF00561"/>
    </source>
</evidence>
<dbReference type="InterPro" id="IPR000073">
    <property type="entry name" value="AB_hydrolase_1"/>
</dbReference>
<feature type="domain" description="AB hydrolase-1" evidence="4">
    <location>
        <begin position="83"/>
        <end position="265"/>
    </location>
</feature>
<reference evidence="6" key="1">
    <citation type="submission" date="2022-12" db="EMBL/GenBank/DDBJ databases">
        <authorList>
            <person name="Petersen C."/>
        </authorList>
    </citation>
    <scope>NUCLEOTIDE SEQUENCE</scope>
    <source>
        <strain evidence="6">IBT 29677</strain>
    </source>
</reference>
<protein>
    <submittedName>
        <fullName evidence="6">Alpha/beta-hydrolase</fullName>
    </submittedName>
</protein>
<keyword evidence="7" id="KW-1185">Reference proteome</keyword>
<dbReference type="GeneID" id="81375843"/>
<dbReference type="AlphaFoldDB" id="A0A9W9VEJ9"/>
<evidence type="ECO:0000256" key="3">
    <source>
        <dbReference type="SAM" id="SignalP"/>
    </source>
</evidence>
<name>A0A9W9VEJ9_9EURO</name>
<dbReference type="Gene3D" id="3.40.50.1820">
    <property type="entry name" value="alpha/beta hydrolase"/>
    <property type="match status" value="1"/>
</dbReference>
<dbReference type="RefSeq" id="XP_056482893.1">
    <property type="nucleotide sequence ID" value="XM_056636863.1"/>
</dbReference>
<dbReference type="GO" id="GO:0072330">
    <property type="term" value="P:monocarboxylic acid biosynthetic process"/>
    <property type="evidence" value="ECO:0007669"/>
    <property type="project" value="UniProtKB-ARBA"/>
</dbReference>
<evidence type="ECO:0000259" key="5">
    <source>
        <dbReference type="Pfam" id="PF08386"/>
    </source>
</evidence>
<organism evidence="6 7">
    <name type="scientific">Penicillium cosmopolitanum</name>
    <dbReference type="NCBI Taxonomy" id="1131564"/>
    <lineage>
        <taxon>Eukaryota</taxon>
        <taxon>Fungi</taxon>
        <taxon>Dikarya</taxon>
        <taxon>Ascomycota</taxon>
        <taxon>Pezizomycotina</taxon>
        <taxon>Eurotiomycetes</taxon>
        <taxon>Eurotiomycetidae</taxon>
        <taxon>Eurotiales</taxon>
        <taxon>Aspergillaceae</taxon>
        <taxon>Penicillium</taxon>
    </lineage>
</organism>
<dbReference type="GO" id="GO:0017000">
    <property type="term" value="P:antibiotic biosynthetic process"/>
    <property type="evidence" value="ECO:0007669"/>
    <property type="project" value="UniProtKB-ARBA"/>
</dbReference>
<dbReference type="OrthoDB" id="425534at2759"/>
<feature type="domain" description="Peptidase S33 tripeptidyl aminopeptidase-like C-terminal" evidence="5">
    <location>
        <begin position="402"/>
        <end position="503"/>
    </location>
</feature>
<evidence type="ECO:0000256" key="2">
    <source>
        <dbReference type="ARBA" id="ARBA00022801"/>
    </source>
</evidence>
<evidence type="ECO:0000313" key="6">
    <source>
        <dbReference type="EMBL" id="KAJ5379107.1"/>
    </source>
</evidence>
<comment type="similarity">
    <text evidence="1">Belongs to the peptidase S33 family.</text>
</comment>
<dbReference type="InterPro" id="IPR029058">
    <property type="entry name" value="AB_hydrolase_fold"/>
</dbReference>
<dbReference type="InterPro" id="IPR051601">
    <property type="entry name" value="Serine_prot/Carboxylest_S33"/>
</dbReference>
<gene>
    <name evidence="6" type="ORF">N7509_012226</name>
</gene>
<comment type="caution">
    <text evidence="6">The sequence shown here is derived from an EMBL/GenBank/DDBJ whole genome shotgun (WGS) entry which is preliminary data.</text>
</comment>
<dbReference type="InterPro" id="IPR013595">
    <property type="entry name" value="Pept_S33_TAP-like_C"/>
</dbReference>
<dbReference type="PANTHER" id="PTHR43248:SF30">
    <property type="entry name" value="AB HYDROLASE-1 DOMAIN-CONTAINING PROTEIN"/>
    <property type="match status" value="1"/>
</dbReference>
<dbReference type="GO" id="GO:0016787">
    <property type="term" value="F:hydrolase activity"/>
    <property type="evidence" value="ECO:0007669"/>
    <property type="project" value="UniProtKB-KW"/>
</dbReference>
<dbReference type="Pfam" id="PF08386">
    <property type="entry name" value="Abhydrolase_4"/>
    <property type="match status" value="1"/>
</dbReference>
<feature type="chain" id="PRO_5040769476" evidence="3">
    <location>
        <begin position="21"/>
        <end position="508"/>
    </location>
</feature>
<dbReference type="Proteomes" id="UP001147747">
    <property type="component" value="Unassembled WGS sequence"/>
</dbReference>
<dbReference type="SUPFAM" id="SSF53474">
    <property type="entry name" value="alpha/beta-Hydrolases"/>
    <property type="match status" value="1"/>
</dbReference>
<dbReference type="EMBL" id="JAPZBU010000011">
    <property type="protein sequence ID" value="KAJ5379107.1"/>
    <property type="molecule type" value="Genomic_DNA"/>
</dbReference>
<keyword evidence="3" id="KW-0732">Signal</keyword>
<keyword evidence="2" id="KW-0378">Hydrolase</keyword>
<dbReference type="Pfam" id="PF00561">
    <property type="entry name" value="Abhydrolase_1"/>
    <property type="match status" value="1"/>
</dbReference>